<dbReference type="GO" id="GO:0046872">
    <property type="term" value="F:metal ion binding"/>
    <property type="evidence" value="ECO:0007669"/>
    <property type="project" value="UniProtKB-KW"/>
</dbReference>
<evidence type="ECO:0000313" key="8">
    <source>
        <dbReference type="EMBL" id="ESR35012.1"/>
    </source>
</evidence>
<dbReference type="Gramene" id="ESR35012">
    <property type="protein sequence ID" value="ESR35012"/>
    <property type="gene ID" value="CICLE_v10006560mg"/>
</dbReference>
<evidence type="ECO:0000256" key="3">
    <source>
        <dbReference type="ARBA" id="ARBA00023004"/>
    </source>
</evidence>
<dbReference type="InterPro" id="IPR042216">
    <property type="entry name" value="MitoNEET_CISD"/>
</dbReference>
<protein>
    <recommendedName>
        <fullName evidence="7">Iron-binding zinc finger CDGSH type domain-containing protein</fullName>
    </recommendedName>
</protein>
<gene>
    <name evidence="8" type="ORF">CICLE_v10006560mg</name>
</gene>
<keyword evidence="3" id="KW-0408">Iron</keyword>
<evidence type="ECO:0000256" key="2">
    <source>
        <dbReference type="ARBA" id="ARBA00022723"/>
    </source>
</evidence>
<comment type="cofactor">
    <cofactor evidence="5">
        <name>[2Fe-2S] cluster</name>
        <dbReference type="ChEBI" id="CHEBI:190135"/>
    </cofactor>
</comment>
<dbReference type="GO" id="GO:0005741">
    <property type="term" value="C:mitochondrial outer membrane"/>
    <property type="evidence" value="ECO:0007669"/>
    <property type="project" value="TreeGrafter"/>
</dbReference>
<dbReference type="Pfam" id="PF09360">
    <property type="entry name" value="zf-CDGSH"/>
    <property type="match status" value="1"/>
</dbReference>
<dbReference type="GO" id="GO:0051537">
    <property type="term" value="F:2 iron, 2 sulfur cluster binding"/>
    <property type="evidence" value="ECO:0007669"/>
    <property type="project" value="UniProtKB-KW"/>
</dbReference>
<evidence type="ECO:0000259" key="7">
    <source>
        <dbReference type="SMART" id="SM00704"/>
    </source>
</evidence>
<reference evidence="8 9" key="1">
    <citation type="submission" date="2013-10" db="EMBL/GenBank/DDBJ databases">
        <authorList>
            <consortium name="International Citrus Genome Consortium"/>
            <person name="Jenkins J."/>
            <person name="Schmutz J."/>
            <person name="Prochnik S."/>
            <person name="Rokhsar D."/>
            <person name="Gmitter F."/>
            <person name="Ollitrault P."/>
            <person name="Machado M."/>
            <person name="Talon M."/>
            <person name="Wincker P."/>
            <person name="Jaillon O."/>
            <person name="Morgante M."/>
        </authorList>
    </citation>
    <scope>NUCLEOTIDE SEQUENCE</scope>
    <source>
        <strain evidence="9">cv. Clemenules</strain>
    </source>
</reference>
<dbReference type="InParanoid" id="V4S3W8"/>
<dbReference type="STRING" id="85681.V4S3W8"/>
<feature type="domain" description="Iron-binding zinc finger CDGSH type" evidence="7">
    <location>
        <begin position="146"/>
        <end position="185"/>
    </location>
</feature>
<evidence type="ECO:0000256" key="5">
    <source>
        <dbReference type="ARBA" id="ARBA00034078"/>
    </source>
</evidence>
<keyword evidence="1" id="KW-0001">2Fe-2S</keyword>
<dbReference type="Gene3D" id="3.40.5.90">
    <property type="entry name" value="CDGSH iron-sulfur domain, mitoNEET-type"/>
    <property type="match status" value="1"/>
</dbReference>
<dbReference type="eggNOG" id="KOG3461">
    <property type="taxonomic scope" value="Eukaryota"/>
</dbReference>
<dbReference type="InterPro" id="IPR045131">
    <property type="entry name" value="CISD1/2"/>
</dbReference>
<name>V4S3W8_CITCL</name>
<proteinExistence type="predicted"/>
<dbReference type="FunFam" id="3.40.5.90:FF:000001">
    <property type="entry name" value="CDGSH iron-sulfur domain-containing protein 1"/>
    <property type="match status" value="1"/>
</dbReference>
<dbReference type="AlphaFoldDB" id="V4S3W8"/>
<keyword evidence="2" id="KW-0479">Metal-binding</keyword>
<keyword evidence="6" id="KW-0732">Signal</keyword>
<evidence type="ECO:0000313" key="9">
    <source>
        <dbReference type="Proteomes" id="UP000030687"/>
    </source>
</evidence>
<evidence type="ECO:0000256" key="4">
    <source>
        <dbReference type="ARBA" id="ARBA00023014"/>
    </source>
</evidence>
<keyword evidence="9" id="KW-1185">Reference proteome</keyword>
<dbReference type="PANTHER" id="PTHR13680:SF5">
    <property type="entry name" value="CDGSH IRON-SULFUR DOMAIN-CONTAINING PROTEIN 1"/>
    <property type="match status" value="1"/>
</dbReference>
<dbReference type="KEGG" id="cic:CICLE_v10006560mg"/>
<organism evidence="8 9">
    <name type="scientific">Citrus clementina</name>
    <name type="common">Clementine</name>
    <name type="synonym">Citrus deliciosa x Citrus sinensis</name>
    <dbReference type="NCBI Taxonomy" id="85681"/>
    <lineage>
        <taxon>Eukaryota</taxon>
        <taxon>Viridiplantae</taxon>
        <taxon>Streptophyta</taxon>
        <taxon>Embryophyta</taxon>
        <taxon>Tracheophyta</taxon>
        <taxon>Spermatophyta</taxon>
        <taxon>Magnoliopsida</taxon>
        <taxon>eudicotyledons</taxon>
        <taxon>Gunneridae</taxon>
        <taxon>Pentapetalae</taxon>
        <taxon>rosids</taxon>
        <taxon>malvids</taxon>
        <taxon>Sapindales</taxon>
        <taxon>Rutaceae</taxon>
        <taxon>Aurantioideae</taxon>
        <taxon>Citrus</taxon>
    </lineage>
</organism>
<evidence type="ECO:0000256" key="1">
    <source>
        <dbReference type="ARBA" id="ARBA00022714"/>
    </source>
</evidence>
<dbReference type="PANTHER" id="PTHR13680">
    <property type="entry name" value="CDGSH IRON-SULFUR DOMAIN-CONTAINING PROTEIN 1"/>
    <property type="match status" value="1"/>
</dbReference>
<dbReference type="Proteomes" id="UP000030687">
    <property type="component" value="Unassembled WGS sequence"/>
</dbReference>
<dbReference type="SMART" id="SM00704">
    <property type="entry name" value="ZnF_CDGSH"/>
    <property type="match status" value="1"/>
</dbReference>
<sequence>VLKLPNVTLILLGFVSSPNFSVFSPPSSKCVLITRTTCQRRRPPKCGYNKFTLQASQQPSVCWPQVDSMHSAFSLCPYQSHIFSERINPCVSMASIVMSCSATVPGFRFNKSPMAAGVVTARPRRVVVVRAEGQGINLDIRKTEEKVVDSVVVTELSKPLTAYCRCWRSGTFPLCDGSHVKHNKATGDNVGPLLLKKQ</sequence>
<feature type="chain" id="PRO_5004727271" description="Iron-binding zinc finger CDGSH type domain-containing protein" evidence="6">
    <location>
        <begin position="18"/>
        <end position="198"/>
    </location>
</feature>
<feature type="signal peptide" evidence="6">
    <location>
        <begin position="1"/>
        <end position="17"/>
    </location>
</feature>
<feature type="non-terminal residue" evidence="8">
    <location>
        <position position="1"/>
    </location>
</feature>
<keyword evidence="4" id="KW-0411">Iron-sulfur</keyword>
<dbReference type="EMBL" id="KI537036">
    <property type="protein sequence ID" value="ESR35012.1"/>
    <property type="molecule type" value="Genomic_DNA"/>
</dbReference>
<accession>V4S3W8</accession>
<dbReference type="GO" id="GO:0010506">
    <property type="term" value="P:regulation of autophagy"/>
    <property type="evidence" value="ECO:0007669"/>
    <property type="project" value="InterPro"/>
</dbReference>
<dbReference type="InterPro" id="IPR018967">
    <property type="entry name" value="FeS-contain_CDGSH-typ"/>
</dbReference>
<evidence type="ECO:0000256" key="6">
    <source>
        <dbReference type="SAM" id="SignalP"/>
    </source>
</evidence>
<dbReference type="OrthoDB" id="449252at2759"/>